<comment type="pathway">
    <text evidence="4">Lipid metabolism; fatty acid biosynthesis.</text>
</comment>
<dbReference type="GO" id="GO:0006633">
    <property type="term" value="P:fatty acid biosynthetic process"/>
    <property type="evidence" value="ECO:0007669"/>
    <property type="project" value="UniProtKB-UniPathway"/>
</dbReference>
<evidence type="ECO:0000313" key="9">
    <source>
        <dbReference type="Proteomes" id="UP000095767"/>
    </source>
</evidence>
<dbReference type="CDD" id="cd00831">
    <property type="entry name" value="CHS_like"/>
    <property type="match status" value="1"/>
</dbReference>
<evidence type="ECO:0000256" key="1">
    <source>
        <dbReference type="ARBA" id="ARBA00005531"/>
    </source>
</evidence>
<dbReference type="PIRSF" id="PIRSF036417">
    <property type="entry name" value="3-ktacl-CoA_syn"/>
    <property type="match status" value="1"/>
</dbReference>
<keyword evidence="5" id="KW-0472">Membrane</keyword>
<feature type="domain" description="Beta-ketoacyl-[acyl-carrier-protein] synthase III C-terminal" evidence="7">
    <location>
        <begin position="391"/>
        <end position="471"/>
    </location>
</feature>
<dbReference type="STRING" id="888268.A0A1E5V2P4"/>
<dbReference type="InterPro" id="IPR013747">
    <property type="entry name" value="ACP_syn_III_C"/>
</dbReference>
<dbReference type="Proteomes" id="UP000095767">
    <property type="component" value="Unassembled WGS sequence"/>
</dbReference>
<dbReference type="Gene3D" id="3.40.47.10">
    <property type="match status" value="1"/>
</dbReference>
<reference evidence="8 9" key="1">
    <citation type="submission" date="2016-09" db="EMBL/GenBank/DDBJ databases">
        <title>The draft genome of Dichanthelium oligosanthes: A C3 panicoid grass species.</title>
        <authorList>
            <person name="Studer A.J."/>
            <person name="Schnable J.C."/>
            <person name="Brutnell T.P."/>
        </authorList>
    </citation>
    <scope>NUCLEOTIDE SEQUENCE [LARGE SCALE GENOMIC DNA]</scope>
    <source>
        <strain evidence="9">cv. Kellogg 1175</strain>
        <tissue evidence="8">Leaf</tissue>
    </source>
</reference>
<name>A0A1E5V2P4_9POAL</name>
<dbReference type="EMBL" id="LWDX02054093">
    <property type="protein sequence ID" value="OEL19275.1"/>
    <property type="molecule type" value="Genomic_DNA"/>
</dbReference>
<evidence type="ECO:0000313" key="8">
    <source>
        <dbReference type="EMBL" id="OEL19275.1"/>
    </source>
</evidence>
<evidence type="ECO:0000259" key="7">
    <source>
        <dbReference type="Pfam" id="PF08541"/>
    </source>
</evidence>
<keyword evidence="9" id="KW-1185">Reference proteome</keyword>
<evidence type="ECO:0000256" key="2">
    <source>
        <dbReference type="ARBA" id="ARBA00022679"/>
    </source>
</evidence>
<comment type="similarity">
    <text evidence="1 4">Belongs to the thiolase-like superfamily. Chalcone/stilbene synthases family.</text>
</comment>
<accession>A0A1E5V2P4</accession>
<comment type="caution">
    <text evidence="8">The sequence shown here is derived from an EMBL/GenBank/DDBJ whole genome shotgun (WGS) entry which is preliminary data.</text>
</comment>
<evidence type="ECO:0000259" key="6">
    <source>
        <dbReference type="Pfam" id="PF08392"/>
    </source>
</evidence>
<evidence type="ECO:0000256" key="4">
    <source>
        <dbReference type="PIRNR" id="PIRNR036417"/>
    </source>
</evidence>
<proteinExistence type="inferred from homology"/>
<feature type="transmembrane region" description="Helical" evidence="5">
    <location>
        <begin position="69"/>
        <end position="87"/>
    </location>
</feature>
<evidence type="ECO:0000256" key="5">
    <source>
        <dbReference type="SAM" id="Phobius"/>
    </source>
</evidence>
<evidence type="ECO:0000256" key="3">
    <source>
        <dbReference type="ARBA" id="ARBA00023315"/>
    </source>
</evidence>
<organism evidence="8 9">
    <name type="scientific">Dichanthelium oligosanthes</name>
    <dbReference type="NCBI Taxonomy" id="888268"/>
    <lineage>
        <taxon>Eukaryota</taxon>
        <taxon>Viridiplantae</taxon>
        <taxon>Streptophyta</taxon>
        <taxon>Embryophyta</taxon>
        <taxon>Tracheophyta</taxon>
        <taxon>Spermatophyta</taxon>
        <taxon>Magnoliopsida</taxon>
        <taxon>Liliopsida</taxon>
        <taxon>Poales</taxon>
        <taxon>Poaceae</taxon>
        <taxon>PACMAD clade</taxon>
        <taxon>Panicoideae</taxon>
        <taxon>Panicodae</taxon>
        <taxon>Paniceae</taxon>
        <taxon>Dichantheliinae</taxon>
        <taxon>Dichanthelium</taxon>
    </lineage>
</organism>
<dbReference type="GO" id="GO:0016020">
    <property type="term" value="C:membrane"/>
    <property type="evidence" value="ECO:0007669"/>
    <property type="project" value="InterPro"/>
</dbReference>
<dbReference type="InterPro" id="IPR012392">
    <property type="entry name" value="3-ktacl-CoA_syn"/>
</dbReference>
<feature type="domain" description="FAE" evidence="6">
    <location>
        <begin position="85"/>
        <end position="374"/>
    </location>
</feature>
<dbReference type="PANTHER" id="PTHR31561">
    <property type="entry name" value="3-KETOACYL-COA SYNTHASE"/>
    <property type="match status" value="1"/>
</dbReference>
<keyword evidence="2 4" id="KW-0808">Transferase</keyword>
<dbReference type="EC" id="2.3.1.-" evidence="4"/>
<keyword evidence="3 4" id="KW-0012">Acyltransferase</keyword>
<dbReference type="OrthoDB" id="645614at2759"/>
<keyword evidence="5" id="KW-0812">Transmembrane</keyword>
<feature type="transmembrane region" description="Helical" evidence="5">
    <location>
        <begin position="27"/>
        <end position="49"/>
    </location>
</feature>
<dbReference type="SUPFAM" id="SSF53901">
    <property type="entry name" value="Thiolase-like"/>
    <property type="match status" value="2"/>
</dbReference>
<dbReference type="Pfam" id="PF08392">
    <property type="entry name" value="FAE1_CUT1_RppA"/>
    <property type="match status" value="1"/>
</dbReference>
<dbReference type="InterPro" id="IPR016039">
    <property type="entry name" value="Thiolase-like"/>
</dbReference>
<dbReference type="Pfam" id="PF08541">
    <property type="entry name" value="ACP_syn_III_C"/>
    <property type="match status" value="1"/>
</dbReference>
<dbReference type="AlphaFoldDB" id="A0A1E5V2P4"/>
<protein>
    <recommendedName>
        <fullName evidence="4">3-ketoacyl-CoA synthase</fullName>
        <ecNumber evidence="4">2.3.1.-</ecNumber>
    </recommendedName>
</protein>
<dbReference type="UniPathway" id="UPA00094"/>
<gene>
    <name evidence="8" type="ORF">BAE44_0019706</name>
</gene>
<dbReference type="InterPro" id="IPR013601">
    <property type="entry name" value="FAE1_typ3_polyketide_synth"/>
</dbReference>
<sequence length="500" mass="55051">MSLAGISSGASTTNMNSPPNMKRYKSFFQLVVNNFVVTIAVLLGTVLFLKAAQLGPAQILTWLHGVPHAHLFLVTFLSIGLGTLYLMRHSRSVYLVDYACFRHTPDCRIPKASFVEHLRHMPSIDDKSIHFLTRMVENSGIGDQSYLPSGAHYIPPSLTFSGARNEAEQVIFSSIDDLFAKTCISPKAIDIVIANCSAFNPVPSLADMIVNKYKLRGDIHNIHISGMGCSAGLISVEAAKNLLQVAPRGRVAHALVVSTEIVSLHFYTGRNRAMLLPNVLFRMGGAAVLLSTSRSKSRFKLMHAVRTITAAQDKSYHCAVQEEDDTGETGVNLSKDLVAIAGETLQANITAIGSLVLPYSEQLLFVLSLIARKLLIRKIKPYVPDFRMAFEHFCIHAGGRAVIDAVQRSLCLSDEDVEPSRMTLHRFGNTSSSSVWYEFGYIDAKGRMRKGDRVWMIGFGSGFKCNSVVWKCIQSSSNHDGPWADCIHRYPVGITKVSTK</sequence>
<dbReference type="GO" id="GO:0016747">
    <property type="term" value="F:acyltransferase activity, transferring groups other than amino-acyl groups"/>
    <property type="evidence" value="ECO:0007669"/>
    <property type="project" value="InterPro"/>
</dbReference>
<keyword evidence="5" id="KW-1133">Transmembrane helix</keyword>